<sequence length="983" mass="115096">MHCSGKSQLLGWILKFSYSEFQNMSALMDFLDFSDEEIRVTESSDEEPPPIMPIVKLEVNDEPTEVPEIFHERLRVRNNLFDDAPTRKLFQEWGLQQEAIDRLIGCGIKTDAHLMLMHHHHIDSIFLRDEQIGDKIIFTGKLQEWRMQQKGLPLGCCSMTSPALFNGVECTEMETSAAASPVPFDPPDEATANDDQLTFNLQSLLCKTAKGQQILSNYARNGYLTSKEQAILCHIIIDYHMSTKMMMSRHLFELYSSEIIKLFPSETIETYYMHRKFSATKNTAGKLYDRYRNMSYKTGYIKNLGKSPLRHKRKSPQPKHKLSVGSVTETESPISQDEYKLSKEWLRLNSNPWDKVLFEWRKSASFRMLDLRCRSIWTNEEILSFLNEWPRYRDPKGYYLVEIDFDFRHPGKKYDLISNFRDLHTAMKPIIIQEMKEKVNHKMLEEYFSQATDLDSMDCLLIRLIHALIPPARQNSCQKPSVTEAQEDFVTCFPTVYKIGERVTAKVDKHSPEPRIFVVGPHYGCLSQFYVFFCGILYKQPTFIKSLDLALKIYAVFNMNFSQKSRLVWSFLYSHFFKLEDRYIAPKVLNLINKVNNLALATANEQAILCHIIIDYHMSTKMMMSRHLFELYSSEIIKLFPSETIETYYMHRKFSATKNTAGKLYDRYRNMSYKTGYIKNLGKSPLRHKRKSPQPKHQISVGFVAETESPISQDEYKLSKEWLRLNSNPWDKVLFEWRKSASFRMLDLRCRNIWTNEEILSFLNEWPRYRDPKGYYLVEIDFDFRHPGKKYDLISNFRDLHTAMKPIIIQEMKEKVNHKMLEEYFSQATDLDSMDCLLIRLIHALIPPARQNSGQKPSVTEAQEDFVTCFPTVYKIGERVTAKVDKHSPEPRIFVVGPHYGCLSQFYVFFCGILYKQPTFIKSLDLALKIYAVFNMNFSQKSRLVWSFLYSHFFKLEDRYIAPKVLNLINKVNNLALATANVA</sequence>
<dbReference type="Pfam" id="PF15992">
    <property type="entry name" value="DUF4769"/>
    <property type="match status" value="1"/>
</dbReference>
<evidence type="ECO:0000256" key="1">
    <source>
        <dbReference type="SAM" id="MobiDB-lite"/>
    </source>
</evidence>
<reference evidence="2" key="1">
    <citation type="submission" date="2020-05" db="UniProtKB">
        <authorList>
            <consortium name="EnsemblMetazoa"/>
        </authorList>
    </citation>
    <scope>IDENTIFICATION</scope>
    <source>
        <strain evidence="2">Jacobina</strain>
    </source>
</reference>
<dbReference type="Proteomes" id="UP000092461">
    <property type="component" value="Unassembled WGS sequence"/>
</dbReference>
<feature type="region of interest" description="Disordered" evidence="1">
    <location>
        <begin position="307"/>
        <end position="329"/>
    </location>
</feature>
<dbReference type="AlphaFoldDB" id="A0A1B0CP77"/>
<dbReference type="EMBL" id="AJWK01021505">
    <property type="status" value="NOT_ANNOTATED_CDS"/>
    <property type="molecule type" value="Genomic_DNA"/>
</dbReference>
<keyword evidence="3" id="KW-1185">Reference proteome</keyword>
<accession>A0A1B0CP77</accession>
<evidence type="ECO:0000313" key="3">
    <source>
        <dbReference type="Proteomes" id="UP000092461"/>
    </source>
</evidence>
<dbReference type="EnsemblMetazoa" id="LLOJ006550-RA">
    <property type="protein sequence ID" value="LLOJ006550-PA"/>
    <property type="gene ID" value="LLOJ006550"/>
</dbReference>
<proteinExistence type="predicted"/>
<dbReference type="InterPro" id="IPR031934">
    <property type="entry name" value="DUF4769"/>
</dbReference>
<feature type="compositionally biased region" description="Basic residues" evidence="1">
    <location>
        <begin position="308"/>
        <end position="322"/>
    </location>
</feature>
<evidence type="ECO:0000313" key="2">
    <source>
        <dbReference type="EnsemblMetazoa" id="LLOJ006550-PA"/>
    </source>
</evidence>
<protein>
    <submittedName>
        <fullName evidence="2">Uncharacterized protein</fullName>
    </submittedName>
</protein>
<dbReference type="EMBL" id="AJWK01021506">
    <property type="status" value="NOT_ANNOTATED_CDS"/>
    <property type="molecule type" value="Genomic_DNA"/>
</dbReference>
<dbReference type="VEuPathDB" id="VectorBase:LLONM1_005383"/>
<dbReference type="VEuPathDB" id="VectorBase:LLOJ006550"/>
<name>A0A1B0CP77_LUTLO</name>
<organism evidence="2 3">
    <name type="scientific">Lutzomyia longipalpis</name>
    <name type="common">Sand fly</name>
    <dbReference type="NCBI Taxonomy" id="7200"/>
    <lineage>
        <taxon>Eukaryota</taxon>
        <taxon>Metazoa</taxon>
        <taxon>Ecdysozoa</taxon>
        <taxon>Arthropoda</taxon>
        <taxon>Hexapoda</taxon>
        <taxon>Insecta</taxon>
        <taxon>Pterygota</taxon>
        <taxon>Neoptera</taxon>
        <taxon>Endopterygota</taxon>
        <taxon>Diptera</taxon>
        <taxon>Nematocera</taxon>
        <taxon>Psychodoidea</taxon>
        <taxon>Psychodidae</taxon>
        <taxon>Lutzomyia</taxon>
        <taxon>Lutzomyia</taxon>
    </lineage>
</organism>